<dbReference type="PANTHER" id="PTHR21539:SF0">
    <property type="entry name" value="SAGA-ASSOCIATED FACTOR 29"/>
    <property type="match status" value="1"/>
</dbReference>
<dbReference type="PANTHER" id="PTHR21539">
    <property type="entry name" value="SAGA-ASSOCIATED FACTOR 29"/>
    <property type="match status" value="1"/>
</dbReference>
<organism evidence="3 4">
    <name type="scientific">Serendipita vermifera MAFF 305830</name>
    <dbReference type="NCBI Taxonomy" id="933852"/>
    <lineage>
        <taxon>Eukaryota</taxon>
        <taxon>Fungi</taxon>
        <taxon>Dikarya</taxon>
        <taxon>Basidiomycota</taxon>
        <taxon>Agaricomycotina</taxon>
        <taxon>Agaricomycetes</taxon>
        <taxon>Sebacinales</taxon>
        <taxon>Serendipitaceae</taxon>
        <taxon>Serendipita</taxon>
    </lineage>
</organism>
<dbReference type="EMBL" id="KN824286">
    <property type="protein sequence ID" value="KIM30012.1"/>
    <property type="molecule type" value="Genomic_DNA"/>
</dbReference>
<evidence type="ECO:0000259" key="2">
    <source>
        <dbReference type="PROSITE" id="PS51518"/>
    </source>
</evidence>
<reference evidence="4" key="2">
    <citation type="submission" date="2015-01" db="EMBL/GenBank/DDBJ databases">
        <title>Evolutionary Origins and Diversification of the Mycorrhizal Mutualists.</title>
        <authorList>
            <consortium name="DOE Joint Genome Institute"/>
            <consortium name="Mycorrhizal Genomics Consortium"/>
            <person name="Kohler A."/>
            <person name="Kuo A."/>
            <person name="Nagy L.G."/>
            <person name="Floudas D."/>
            <person name="Copeland A."/>
            <person name="Barry K.W."/>
            <person name="Cichocki N."/>
            <person name="Veneault-Fourrey C."/>
            <person name="LaButti K."/>
            <person name="Lindquist E.A."/>
            <person name="Lipzen A."/>
            <person name="Lundell T."/>
            <person name="Morin E."/>
            <person name="Murat C."/>
            <person name="Riley R."/>
            <person name="Ohm R."/>
            <person name="Sun H."/>
            <person name="Tunlid A."/>
            <person name="Henrissat B."/>
            <person name="Grigoriev I.V."/>
            <person name="Hibbett D.S."/>
            <person name="Martin F."/>
        </authorList>
    </citation>
    <scope>NUCLEOTIDE SEQUENCE [LARGE SCALE GENOMIC DNA]</scope>
    <source>
        <strain evidence="4">MAFF 305830</strain>
    </source>
</reference>
<dbReference type="InterPro" id="IPR037802">
    <property type="entry name" value="SGF29"/>
</dbReference>
<dbReference type="OrthoDB" id="10265994at2759"/>
<sequence>MTARRASAKPDGDATHLPAWQQAYASLSQLTKTAAISDKIILNANKVMQQFETEYMLPDQTAGGLKPTRNRLRSDLSDIKDSSQKEIDICKTALDQIGTIIKLREAPDNVGAPSVAEKRPKRQREASASSLAAQSASSAKAPTNGAGAGAASATNGGLTVVLPRKSAAFQQIQARIQKQLPLKPGRKVAFRVPGDDGKTLASPPIVDGSSYEEAGWILATIRSVEKDGKYMVQDVEGENGQEPPIYPASLSSIIPLPIASVLSNDPSHLNAYPEYYKGTIVLALYPETTSFYRAEVVASPKEMVVAGQRTAPVATRAVPSYRLRFDEDEDRVRLISAEEVIEFPGY</sequence>
<protein>
    <recommendedName>
        <fullName evidence="2">SGF29 C-terminal domain-containing protein</fullName>
    </recommendedName>
</protein>
<keyword evidence="4" id="KW-1185">Reference proteome</keyword>
<dbReference type="InterPro" id="IPR047288">
    <property type="entry name" value="Tudor_SGF29_rpt1"/>
</dbReference>
<evidence type="ECO:0000256" key="1">
    <source>
        <dbReference type="SAM" id="MobiDB-lite"/>
    </source>
</evidence>
<dbReference type="Gene3D" id="2.30.30.140">
    <property type="match status" value="2"/>
</dbReference>
<dbReference type="STRING" id="933852.A0A0C2XM00"/>
<dbReference type="Proteomes" id="UP000054097">
    <property type="component" value="Unassembled WGS sequence"/>
</dbReference>
<dbReference type="InterPro" id="IPR010750">
    <property type="entry name" value="SGF29_tudor-like_dom"/>
</dbReference>
<dbReference type="AlphaFoldDB" id="A0A0C2XM00"/>
<reference evidence="3 4" key="1">
    <citation type="submission" date="2014-04" db="EMBL/GenBank/DDBJ databases">
        <authorList>
            <consortium name="DOE Joint Genome Institute"/>
            <person name="Kuo A."/>
            <person name="Zuccaro A."/>
            <person name="Kohler A."/>
            <person name="Nagy L.G."/>
            <person name="Floudas D."/>
            <person name="Copeland A."/>
            <person name="Barry K.W."/>
            <person name="Cichocki N."/>
            <person name="Veneault-Fourrey C."/>
            <person name="LaButti K."/>
            <person name="Lindquist E.A."/>
            <person name="Lipzen A."/>
            <person name="Lundell T."/>
            <person name="Morin E."/>
            <person name="Murat C."/>
            <person name="Sun H."/>
            <person name="Tunlid A."/>
            <person name="Henrissat B."/>
            <person name="Grigoriev I.V."/>
            <person name="Hibbett D.S."/>
            <person name="Martin F."/>
            <person name="Nordberg H.P."/>
            <person name="Cantor M.N."/>
            <person name="Hua S.X."/>
        </authorList>
    </citation>
    <scope>NUCLEOTIDE SEQUENCE [LARGE SCALE GENOMIC DNA]</scope>
    <source>
        <strain evidence="3 4">MAFF 305830</strain>
    </source>
</reference>
<dbReference type="HOGENOM" id="CLU_054783_0_0_1"/>
<proteinExistence type="predicted"/>
<gene>
    <name evidence="3" type="ORF">M408DRAFT_15669</name>
</gene>
<evidence type="ECO:0000313" key="4">
    <source>
        <dbReference type="Proteomes" id="UP000054097"/>
    </source>
</evidence>
<evidence type="ECO:0000313" key="3">
    <source>
        <dbReference type="EMBL" id="KIM30012.1"/>
    </source>
</evidence>
<dbReference type="PROSITE" id="PS51518">
    <property type="entry name" value="SGF29_C"/>
    <property type="match status" value="1"/>
</dbReference>
<name>A0A0C2XM00_SERVB</name>
<feature type="domain" description="SGF29 C-terminal" evidence="2">
    <location>
        <begin position="178"/>
        <end position="346"/>
    </location>
</feature>
<dbReference type="GO" id="GO:0000124">
    <property type="term" value="C:SAGA complex"/>
    <property type="evidence" value="ECO:0007669"/>
    <property type="project" value="InterPro"/>
</dbReference>
<dbReference type="Pfam" id="PF07039">
    <property type="entry name" value="SGF29_Tudor"/>
    <property type="match status" value="1"/>
</dbReference>
<feature type="compositionally biased region" description="Low complexity" evidence="1">
    <location>
        <begin position="126"/>
        <end position="152"/>
    </location>
</feature>
<feature type="region of interest" description="Disordered" evidence="1">
    <location>
        <begin position="110"/>
        <end position="152"/>
    </location>
</feature>
<accession>A0A0C2XM00</accession>
<dbReference type="CDD" id="cd20393">
    <property type="entry name" value="Tudor_SGF29_rpt1"/>
    <property type="match status" value="1"/>
</dbReference>